<evidence type="ECO:0000313" key="4">
    <source>
        <dbReference type="Proteomes" id="UP000516280"/>
    </source>
</evidence>
<organism evidence="3 4">
    <name type="scientific">Pseudolactococcus paracarnosus</name>
    <dbReference type="NCBI Taxonomy" id="2749962"/>
    <lineage>
        <taxon>Bacteria</taxon>
        <taxon>Bacillati</taxon>
        <taxon>Bacillota</taxon>
        <taxon>Bacilli</taxon>
        <taxon>Lactobacillales</taxon>
        <taxon>Streptococcaceae</taxon>
        <taxon>Pseudolactococcus</taxon>
    </lineage>
</organism>
<dbReference type="PANTHER" id="PTHR43252">
    <property type="entry name" value="TRANSCRIPTIONAL REGULATOR YQJI"/>
    <property type="match status" value="1"/>
</dbReference>
<gene>
    <name evidence="3" type="ORF">BHS01_06435</name>
    <name evidence="2" type="ORF">GYN19_06650</name>
</gene>
<reference evidence="2" key="2">
    <citation type="submission" date="2020-01" db="EMBL/GenBank/DDBJ databases">
        <authorList>
            <person name="Hilgarth M."/>
            <person name="Vogel R.F."/>
        </authorList>
    </citation>
    <scope>NUCLEOTIDE SEQUENCE</scope>
    <source>
        <strain evidence="2">TMW21897</strain>
    </source>
</reference>
<proteinExistence type="predicted"/>
<reference evidence="2 5" key="3">
    <citation type="journal article" date="2022" name="Microbiol. Res.">
        <title>Comparative genome analysis, predicted lifestyle and antimicrobial strategies of Lactococcus carnosus and Lactococcus paracarnosus isolated from meat.</title>
        <authorList>
            <person name="Werum V."/>
            <person name="Ehrmann M."/>
            <person name="Vogel R."/>
            <person name="Hilgarth M."/>
        </authorList>
    </citation>
    <scope>NUCLEOTIDE SEQUENCE [LARGE SCALE GENOMIC DNA]</scope>
    <source>
        <strain evidence="2 5">TMW21897</strain>
    </source>
</reference>
<feature type="domain" description="Transcription regulator PadR N-terminal" evidence="1">
    <location>
        <begin position="10"/>
        <end position="83"/>
    </location>
</feature>
<name>A0A7L4WGC0_9LACT</name>
<dbReference type="RefSeq" id="WP_109834399.1">
    <property type="nucleotide sequence ID" value="NZ_CP017195.1"/>
</dbReference>
<dbReference type="Gene3D" id="1.10.10.10">
    <property type="entry name" value="Winged helix-like DNA-binding domain superfamily/Winged helix DNA-binding domain"/>
    <property type="match status" value="1"/>
</dbReference>
<accession>A0A7L4WGC0</accession>
<evidence type="ECO:0000313" key="2">
    <source>
        <dbReference type="EMBL" id="MCJ1977632.1"/>
    </source>
</evidence>
<dbReference type="PANTHER" id="PTHR43252:SF6">
    <property type="entry name" value="NEGATIVE TRANSCRIPTION REGULATOR PADR"/>
    <property type="match status" value="1"/>
</dbReference>
<dbReference type="InterPro" id="IPR005149">
    <property type="entry name" value="Tscrpt_reg_PadR_N"/>
</dbReference>
<sequence>MTMLKGKDIILSLLYKDALTGYEIMERIQNRLGYFVEGSTGMIYPALKKLEKEGFITSEEIIQHDKPNKKRYTICENGRTSVQDYIESPISQDKFISDFLLRAYLETNPIKELVTHEIDQITKRLAKLIADNEAVIADMAAGQLFAYEFGKNMYQTQLNFLHRYLETEIRRSNPQDNL</sequence>
<dbReference type="AlphaFoldDB" id="A0A7L4WGC0"/>
<dbReference type="EMBL" id="CP017195">
    <property type="protein sequence ID" value="QDJ28182.1"/>
    <property type="molecule type" value="Genomic_DNA"/>
</dbReference>
<dbReference type="EMBL" id="JAAEDA010000008">
    <property type="protein sequence ID" value="MCJ1977632.1"/>
    <property type="molecule type" value="Genomic_DNA"/>
</dbReference>
<dbReference type="Proteomes" id="UP000516280">
    <property type="component" value="Chromosome"/>
</dbReference>
<evidence type="ECO:0000313" key="5">
    <source>
        <dbReference type="Proteomes" id="UP001522462"/>
    </source>
</evidence>
<dbReference type="Proteomes" id="UP001522462">
    <property type="component" value="Unassembled WGS sequence"/>
</dbReference>
<protein>
    <submittedName>
        <fullName evidence="2">PadR family transcriptional regulator</fullName>
    </submittedName>
</protein>
<dbReference type="Pfam" id="PF03551">
    <property type="entry name" value="PadR"/>
    <property type="match status" value="1"/>
</dbReference>
<dbReference type="InterPro" id="IPR036390">
    <property type="entry name" value="WH_DNA-bd_sf"/>
</dbReference>
<dbReference type="Gene3D" id="6.10.140.1570">
    <property type="match status" value="1"/>
</dbReference>
<evidence type="ECO:0000313" key="3">
    <source>
        <dbReference type="EMBL" id="QDJ28182.1"/>
    </source>
</evidence>
<dbReference type="InterPro" id="IPR036388">
    <property type="entry name" value="WH-like_DNA-bd_sf"/>
</dbReference>
<evidence type="ECO:0000259" key="1">
    <source>
        <dbReference type="Pfam" id="PF03551"/>
    </source>
</evidence>
<dbReference type="KEGG" id="lpaa:BHS01_06435"/>
<reference evidence="3 4" key="1">
    <citation type="submission" date="2016-09" db="EMBL/GenBank/DDBJ databases">
        <title>Lactic acid bacteria from MAP meat Genome sequencing and assembly.</title>
        <authorList>
            <person name="Behr J."/>
            <person name="Hilgarth M."/>
            <person name="Vogel R.F."/>
        </authorList>
    </citation>
    <scope>NUCLEOTIDE SEQUENCE [LARGE SCALE GENOMIC DNA]</scope>
    <source>
        <strain evidence="3 4">TMW21615</strain>
    </source>
</reference>
<dbReference type="SUPFAM" id="SSF46785">
    <property type="entry name" value="Winged helix' DNA-binding domain"/>
    <property type="match status" value="1"/>
</dbReference>
<keyword evidence="5" id="KW-1185">Reference proteome</keyword>